<feature type="compositionally biased region" description="Basic and acidic residues" evidence="5">
    <location>
        <begin position="330"/>
        <end position="344"/>
    </location>
</feature>
<dbReference type="AlphaFoldDB" id="A0A8S2JKM5"/>
<dbReference type="SUPFAM" id="SSF48452">
    <property type="entry name" value="TPR-like"/>
    <property type="match status" value="2"/>
</dbReference>
<evidence type="ECO:0000256" key="2">
    <source>
        <dbReference type="ARBA" id="ARBA00038210"/>
    </source>
</evidence>
<evidence type="ECO:0000313" key="6">
    <source>
        <dbReference type="EMBL" id="CAF3815728.1"/>
    </source>
</evidence>
<evidence type="ECO:0000256" key="5">
    <source>
        <dbReference type="SAM" id="MobiDB-lite"/>
    </source>
</evidence>
<dbReference type="Gene3D" id="3.40.50.1820">
    <property type="entry name" value="alpha/beta hydrolase"/>
    <property type="match status" value="1"/>
</dbReference>
<dbReference type="Pfam" id="PF14559">
    <property type="entry name" value="TPR_19"/>
    <property type="match status" value="1"/>
</dbReference>
<name>A0A8S2JKM5_9BILA</name>
<organism evidence="6 7">
    <name type="scientific">Rotaria magnacalcarata</name>
    <dbReference type="NCBI Taxonomy" id="392030"/>
    <lineage>
        <taxon>Eukaryota</taxon>
        <taxon>Metazoa</taxon>
        <taxon>Spiralia</taxon>
        <taxon>Gnathifera</taxon>
        <taxon>Rotifera</taxon>
        <taxon>Eurotatoria</taxon>
        <taxon>Bdelloidea</taxon>
        <taxon>Philodinida</taxon>
        <taxon>Philodinidae</taxon>
        <taxon>Rotaria</taxon>
    </lineage>
</organism>
<feature type="compositionally biased region" description="Polar residues" evidence="5">
    <location>
        <begin position="365"/>
        <end position="399"/>
    </location>
</feature>
<dbReference type="InterPro" id="IPR000801">
    <property type="entry name" value="Esterase-like"/>
</dbReference>
<dbReference type="GO" id="GO:0007091">
    <property type="term" value="P:metaphase/anaphase transition of mitotic cell cycle"/>
    <property type="evidence" value="ECO:0007669"/>
    <property type="project" value="TreeGrafter"/>
</dbReference>
<evidence type="ECO:0000256" key="4">
    <source>
        <dbReference type="PROSITE-ProRule" id="PRU00339"/>
    </source>
</evidence>
<dbReference type="Pfam" id="PF00756">
    <property type="entry name" value="Esterase"/>
    <property type="match status" value="1"/>
</dbReference>
<dbReference type="GO" id="GO:0031145">
    <property type="term" value="P:anaphase-promoting complex-dependent catabolic process"/>
    <property type="evidence" value="ECO:0007669"/>
    <property type="project" value="TreeGrafter"/>
</dbReference>
<dbReference type="Pfam" id="PF12895">
    <property type="entry name" value="ANAPC3"/>
    <property type="match status" value="1"/>
</dbReference>
<evidence type="ECO:0000256" key="1">
    <source>
        <dbReference type="ARBA" id="ARBA00022803"/>
    </source>
</evidence>
<dbReference type="PANTHER" id="PTHR12558:SF13">
    <property type="entry name" value="CELL DIVISION CYCLE PROTEIN 27 HOMOLOG"/>
    <property type="match status" value="1"/>
</dbReference>
<dbReference type="GO" id="GO:0005737">
    <property type="term" value="C:cytoplasm"/>
    <property type="evidence" value="ECO:0007669"/>
    <property type="project" value="TreeGrafter"/>
</dbReference>
<comment type="similarity">
    <text evidence="2">Belongs to the APC3/CDC27 family.</text>
</comment>
<dbReference type="Proteomes" id="UP000681967">
    <property type="component" value="Unassembled WGS sequence"/>
</dbReference>
<dbReference type="Pfam" id="PF00515">
    <property type="entry name" value="TPR_1"/>
    <property type="match status" value="1"/>
</dbReference>
<dbReference type="Gene3D" id="1.25.40.10">
    <property type="entry name" value="Tetratricopeptide repeat domain"/>
    <property type="match status" value="4"/>
</dbReference>
<dbReference type="InterPro" id="IPR019734">
    <property type="entry name" value="TPR_rpt"/>
</dbReference>
<dbReference type="GO" id="GO:0051301">
    <property type="term" value="P:cell division"/>
    <property type="evidence" value="ECO:0007669"/>
    <property type="project" value="TreeGrafter"/>
</dbReference>
<protein>
    <recommendedName>
        <fullName evidence="3">Cell division cycle protein 27 homolog</fullName>
    </recommendedName>
</protein>
<feature type="compositionally biased region" description="Basic residues" evidence="5">
    <location>
        <begin position="348"/>
        <end position="357"/>
    </location>
</feature>
<dbReference type="InterPro" id="IPR029058">
    <property type="entry name" value="AB_hydrolase_fold"/>
</dbReference>
<evidence type="ECO:0000313" key="7">
    <source>
        <dbReference type="Proteomes" id="UP000681967"/>
    </source>
</evidence>
<feature type="repeat" description="TPR" evidence="4">
    <location>
        <begin position="562"/>
        <end position="595"/>
    </location>
</feature>
<sequence length="1157" mass="132361">MSVTIESIKVYVNQFIQNFDYADAIFLAERLYAEVKNDESIYLLARTYYLSGNINKSYWLLRNSSIEHVPNAKLLLAKCCFDTEKLHEAESILVGNCSSISALGLDDFINDHGDQAAYALQLLAKVCEKSDRNQKASECYRKSLKLNPFLWSSFEALCRLGERVDTSIFCSSAIKSNQSIIEYNQSQTCLTPYTELIKDIPSENQVTENSTNISSNISIKERSQQRLLQAPATVMKLTDSILNVDSTNISGVITSTPIGLLSEQLQDNDKYTPPTIKPPDYIPTIRNPPLAPKRQNTRMIQQYGFDDVTTPTSTAAILHRHEIASTSISDTRKATTSTRKENKSIRATTKRNTRVTKTRPPCTDVTITPVPSSESPNKMTTRSQVRSSNTNLNCSIDTETINKRERQRKSQSNQRTPELVENIINVFKLLGQGLQHLSQFECRQAIELFETISLKHLHTPWVLSHLANCYYHLHDYQKSSLIYRELRTKFPYHIDGLEYYSTVLWHLKDDIALATLAHELTETDRKHPASWCASGNCLSLNHEYDKAIQAFKRAIQLAPESDCAYTLLGNEYSLVDELERAMACFRKAIQLNSRSYKAWNGMAMVYLKQEKFQSAEFNFTKATNIFRTNPDLICHLAVAQHKCNRSEGALALLNDALRIDSKNALCKFHKAGLLLHLERYHEALAELEQLRQIAPKESLVYYLLSKVHRHLKNFHYSYMYMSWCMDLDPKGANNQLKENADKLYSKDEDLLLGMEDLASSVTEDDQSQMQSQSSLQDIQPMDSKFMYDLVSSCTNGVTVQFKLRQLPRFYTPLNDKIYLASSYNRWSPNDKQFEFNSLTKSLLVDFQNITNLEFKITRGSWSAAETWQDGTARANRKLTLLNFLQSIEISVEQWSDTSGGVHTATNQLYILDTNFSMSPYLPRTRRIWIYLPRSYSIESNRRYPVVYAHDGQNLFDTSTSFSGEWGIDESLDALSQQLIFVGIDNGGSERINELTPFPNSNYGGGQADKYLDFIVKNLRPYINTHFRTKPERENTAILGSSLGGLCSLYAALRHEDIFGLIGIFSPSLWFTNDIYTYAQNHRFQNSPPRLYFVGGQLESSSMISDMQRMINLLKTTTKEYNQDKNQLAMIIASDGQHQEWFWKREFPNSIKWLFPSS</sequence>
<evidence type="ECO:0000256" key="3">
    <source>
        <dbReference type="ARBA" id="ARBA00039307"/>
    </source>
</evidence>
<proteinExistence type="inferred from homology"/>
<dbReference type="PROSITE" id="PS50005">
    <property type="entry name" value="TPR"/>
    <property type="match status" value="2"/>
</dbReference>
<dbReference type="SUPFAM" id="SSF53474">
    <property type="entry name" value="alpha/beta-Hydrolases"/>
    <property type="match status" value="1"/>
</dbReference>
<dbReference type="GO" id="GO:0016567">
    <property type="term" value="P:protein ubiquitination"/>
    <property type="evidence" value="ECO:0007669"/>
    <property type="project" value="TreeGrafter"/>
</dbReference>
<dbReference type="Pfam" id="PF13181">
    <property type="entry name" value="TPR_8"/>
    <property type="match status" value="3"/>
</dbReference>
<gene>
    <name evidence="6" type="ORF">BYL167_LOCUS3798</name>
</gene>
<feature type="region of interest" description="Disordered" evidence="5">
    <location>
        <begin position="328"/>
        <end position="416"/>
    </location>
</feature>
<feature type="repeat" description="TPR" evidence="4">
    <location>
        <begin position="528"/>
        <end position="561"/>
    </location>
</feature>
<reference evidence="6" key="1">
    <citation type="submission" date="2021-02" db="EMBL/GenBank/DDBJ databases">
        <authorList>
            <person name="Nowell W R."/>
        </authorList>
    </citation>
    <scope>NUCLEOTIDE SEQUENCE</scope>
</reference>
<comment type="caution">
    <text evidence="6">The sequence shown here is derived from an EMBL/GenBank/DDBJ whole genome shotgun (WGS) entry which is preliminary data.</text>
</comment>
<keyword evidence="1 4" id="KW-0802">TPR repeat</keyword>
<dbReference type="GO" id="GO:0005680">
    <property type="term" value="C:anaphase-promoting complex"/>
    <property type="evidence" value="ECO:0007669"/>
    <property type="project" value="TreeGrafter"/>
</dbReference>
<dbReference type="InterPro" id="IPR011990">
    <property type="entry name" value="TPR-like_helical_dom_sf"/>
</dbReference>
<dbReference type="PANTHER" id="PTHR12558">
    <property type="entry name" value="CELL DIVISION CYCLE 16,23,27"/>
    <property type="match status" value="1"/>
</dbReference>
<dbReference type="SMART" id="SM00028">
    <property type="entry name" value="TPR"/>
    <property type="match status" value="8"/>
</dbReference>
<dbReference type="EMBL" id="CAJOBH010000760">
    <property type="protein sequence ID" value="CAF3815728.1"/>
    <property type="molecule type" value="Genomic_DNA"/>
</dbReference>
<accession>A0A8S2JKM5</accession>